<dbReference type="AlphaFoldDB" id="A0A670Z344"/>
<evidence type="ECO:0000256" key="1">
    <source>
        <dbReference type="ARBA" id="ARBA00010890"/>
    </source>
</evidence>
<reference evidence="6" key="1">
    <citation type="submission" date="2025-08" db="UniProtKB">
        <authorList>
            <consortium name="Ensembl"/>
        </authorList>
    </citation>
    <scope>IDENTIFICATION</scope>
</reference>
<keyword evidence="4" id="KW-0472">Membrane</keyword>
<evidence type="ECO:0000259" key="5">
    <source>
        <dbReference type="PROSITE" id="PS50835"/>
    </source>
</evidence>
<dbReference type="SUPFAM" id="SSF49265">
    <property type="entry name" value="Fibronectin type III"/>
    <property type="match status" value="2"/>
</dbReference>
<dbReference type="InterPro" id="IPR007110">
    <property type="entry name" value="Ig-like_dom"/>
</dbReference>
<dbReference type="Proteomes" id="UP000472273">
    <property type="component" value="Unplaced"/>
</dbReference>
<comment type="similarity">
    <text evidence="1">Belongs to the type I cytokine receptor family. Type 3 subfamily.</text>
</comment>
<dbReference type="PANTHER" id="PTHR48483:SF2">
    <property type="entry name" value="INTERLEUKIN-27 SUBUNIT BETA"/>
    <property type="match status" value="1"/>
</dbReference>
<dbReference type="Pfam" id="PF00047">
    <property type="entry name" value="ig"/>
    <property type="match status" value="1"/>
</dbReference>
<feature type="region of interest" description="Disordered" evidence="3">
    <location>
        <begin position="400"/>
        <end position="437"/>
    </location>
</feature>
<dbReference type="PROSITE" id="PS50835">
    <property type="entry name" value="IG_LIKE"/>
    <property type="match status" value="1"/>
</dbReference>
<dbReference type="Ensembl" id="ENSPTXT00000018184.1">
    <property type="protein sequence ID" value="ENSPTXP00000017654.1"/>
    <property type="gene ID" value="ENSPTXG00000012145.1"/>
</dbReference>
<feature type="region of interest" description="Disordered" evidence="3">
    <location>
        <begin position="81"/>
        <end position="104"/>
    </location>
</feature>
<feature type="transmembrane region" description="Helical" evidence="4">
    <location>
        <begin position="447"/>
        <end position="470"/>
    </location>
</feature>
<evidence type="ECO:0000256" key="2">
    <source>
        <dbReference type="ARBA" id="ARBA00023319"/>
    </source>
</evidence>
<evidence type="ECO:0000256" key="4">
    <source>
        <dbReference type="SAM" id="Phobius"/>
    </source>
</evidence>
<keyword evidence="2" id="KW-0393">Immunoglobulin domain</keyword>
<name>A0A670Z344_PSETE</name>
<evidence type="ECO:0000313" key="7">
    <source>
        <dbReference type="Proteomes" id="UP000472273"/>
    </source>
</evidence>
<dbReference type="InterPro" id="IPR013783">
    <property type="entry name" value="Ig-like_fold"/>
</dbReference>
<organism evidence="6 7">
    <name type="scientific">Pseudonaja textilis</name>
    <name type="common">Eastern brown snake</name>
    <dbReference type="NCBI Taxonomy" id="8673"/>
    <lineage>
        <taxon>Eukaryota</taxon>
        <taxon>Metazoa</taxon>
        <taxon>Chordata</taxon>
        <taxon>Craniata</taxon>
        <taxon>Vertebrata</taxon>
        <taxon>Euteleostomi</taxon>
        <taxon>Lepidosauria</taxon>
        <taxon>Squamata</taxon>
        <taxon>Bifurcata</taxon>
        <taxon>Unidentata</taxon>
        <taxon>Episquamata</taxon>
        <taxon>Toxicofera</taxon>
        <taxon>Serpentes</taxon>
        <taxon>Colubroidea</taxon>
        <taxon>Elapidae</taxon>
        <taxon>Hydrophiinae</taxon>
        <taxon>Pseudonaja</taxon>
    </lineage>
</organism>
<dbReference type="InterPro" id="IPR003598">
    <property type="entry name" value="Ig_sub2"/>
</dbReference>
<sequence>AEGWSFWPWCSQRPLSPHPENGEKKVSPTFYQGGGGGGTTHHPSEGGGKVPQAVEPPISRPGPFLPGVTYAELGRDVALTCPGGDPNSTTRWQRHGGSGLPSDSRVQQGQLLLSHVDPSSEGTYSCQNGAGLPLGSVVLRVGRLPGPPSVSCRASNYENFTCFWTPSVETHLPTRYITSYLSPVKSVGPCVQDPGRPLTCTVSKSEYWSLYRVNVTEVNPLGSSFTLLNIIAQRITKPDPPEHVRVEPVPQAPRRLRVSWEYPSSWRKELSFQLHFRLRYRPVLHDSWSTVSGGGCRGGEGGTPCLHMDPFGGGGAGGGAGWFCPDSPLPCERSPEGQGSTGGGGTDGGRLLALQIETSNMSEEITDAIMGLEHTVQVSAKDYLDAGSWSEWSPEVRAWPAAGQVTEPSQASPDTIELDPPAEEPSPVPDNEPVAGQGDSVEKVATLVSLGVFAFFALVALLLFAFLVWIRAKKQSKEADKHQELLAGATHLKALPKGQIL</sequence>
<keyword evidence="4" id="KW-0812">Transmembrane</keyword>
<dbReference type="InterPro" id="IPR053073">
    <property type="entry name" value="IL11/IL27_subunit_beta"/>
</dbReference>
<dbReference type="GO" id="GO:0060322">
    <property type="term" value="P:head development"/>
    <property type="evidence" value="ECO:0007669"/>
    <property type="project" value="Ensembl"/>
</dbReference>
<accession>A0A670Z344</accession>
<dbReference type="SUPFAM" id="SSF48726">
    <property type="entry name" value="Immunoglobulin"/>
    <property type="match status" value="1"/>
</dbReference>
<dbReference type="InterPro" id="IPR003961">
    <property type="entry name" value="FN3_dom"/>
</dbReference>
<protein>
    <submittedName>
        <fullName evidence="6">Interleukin 11 receptor subunit alpha</fullName>
    </submittedName>
</protein>
<keyword evidence="4" id="KW-1133">Transmembrane helix</keyword>
<dbReference type="SMART" id="SM00408">
    <property type="entry name" value="IGc2"/>
    <property type="match status" value="1"/>
</dbReference>
<dbReference type="InterPro" id="IPR036116">
    <property type="entry name" value="FN3_sf"/>
</dbReference>
<dbReference type="PANTHER" id="PTHR48483">
    <property type="entry name" value="INTERLEUKIN-27 SUBUNIT BETA"/>
    <property type="match status" value="1"/>
</dbReference>
<dbReference type="GO" id="GO:0004921">
    <property type="term" value="F:interleukin-11 receptor activity"/>
    <property type="evidence" value="ECO:0007669"/>
    <property type="project" value="Ensembl"/>
</dbReference>
<dbReference type="GO" id="GO:0030154">
    <property type="term" value="P:cell differentiation"/>
    <property type="evidence" value="ECO:0007669"/>
    <property type="project" value="Ensembl"/>
</dbReference>
<feature type="domain" description="Ig-like" evidence="5">
    <location>
        <begin position="51"/>
        <end position="127"/>
    </location>
</feature>
<dbReference type="InterPro" id="IPR013151">
    <property type="entry name" value="Immunoglobulin_dom"/>
</dbReference>
<dbReference type="InterPro" id="IPR036179">
    <property type="entry name" value="Ig-like_dom_sf"/>
</dbReference>
<proteinExistence type="inferred from homology"/>
<evidence type="ECO:0000256" key="3">
    <source>
        <dbReference type="SAM" id="MobiDB-lite"/>
    </source>
</evidence>
<dbReference type="GeneTree" id="ENSGT00940000160904"/>
<dbReference type="Gene3D" id="2.60.40.10">
    <property type="entry name" value="Immunoglobulins"/>
    <property type="match status" value="3"/>
</dbReference>
<dbReference type="CDD" id="cd00063">
    <property type="entry name" value="FN3"/>
    <property type="match status" value="1"/>
</dbReference>
<gene>
    <name evidence="6" type="primary">IL11RA</name>
</gene>
<reference evidence="6" key="2">
    <citation type="submission" date="2025-09" db="UniProtKB">
        <authorList>
            <consortium name="Ensembl"/>
        </authorList>
    </citation>
    <scope>IDENTIFICATION</scope>
</reference>
<evidence type="ECO:0000313" key="6">
    <source>
        <dbReference type="Ensembl" id="ENSPTXP00000017654.1"/>
    </source>
</evidence>
<feature type="compositionally biased region" description="Gly residues" evidence="3">
    <location>
        <begin position="32"/>
        <end position="49"/>
    </location>
</feature>
<dbReference type="SMART" id="SM00060">
    <property type="entry name" value="FN3"/>
    <property type="match status" value="2"/>
</dbReference>
<keyword evidence="7" id="KW-1185">Reference proteome</keyword>
<feature type="region of interest" description="Disordered" evidence="3">
    <location>
        <begin position="14"/>
        <end position="61"/>
    </location>
</feature>